<dbReference type="SUPFAM" id="SSF51161">
    <property type="entry name" value="Trimeric LpxA-like enzymes"/>
    <property type="match status" value="1"/>
</dbReference>
<dbReference type="OrthoDB" id="417208at2759"/>
<dbReference type="GO" id="GO:0005869">
    <property type="term" value="C:dynactin complex"/>
    <property type="evidence" value="ECO:0007669"/>
    <property type="project" value="TreeGrafter"/>
</dbReference>
<evidence type="ECO:0000256" key="3">
    <source>
        <dbReference type="ARBA" id="ARBA00023212"/>
    </source>
</evidence>
<comment type="similarity">
    <text evidence="4">Belongs to the dynactin subunits 5/6 family. Dynactin subunit 5 subfamily.</text>
</comment>
<dbReference type="CDD" id="cd03359">
    <property type="entry name" value="LbH_Dynactin_5"/>
    <property type="match status" value="1"/>
</dbReference>
<dbReference type="InterPro" id="IPR011004">
    <property type="entry name" value="Trimer_LpxA-like_sf"/>
</dbReference>
<reference evidence="7" key="1">
    <citation type="journal article" date="2020" name="Stud. Mycol.">
        <title>101 Dothideomycetes genomes: a test case for predicting lifestyles and emergence of pathogens.</title>
        <authorList>
            <person name="Haridas S."/>
            <person name="Albert R."/>
            <person name="Binder M."/>
            <person name="Bloem J."/>
            <person name="Labutti K."/>
            <person name="Salamov A."/>
            <person name="Andreopoulos B."/>
            <person name="Baker S."/>
            <person name="Barry K."/>
            <person name="Bills G."/>
            <person name="Bluhm B."/>
            <person name="Cannon C."/>
            <person name="Castanera R."/>
            <person name="Culley D."/>
            <person name="Daum C."/>
            <person name="Ezra D."/>
            <person name="Gonzalez J."/>
            <person name="Henrissat B."/>
            <person name="Kuo A."/>
            <person name="Liang C."/>
            <person name="Lipzen A."/>
            <person name="Lutzoni F."/>
            <person name="Magnuson J."/>
            <person name="Mondo S."/>
            <person name="Nolan M."/>
            <person name="Ohm R."/>
            <person name="Pangilinan J."/>
            <person name="Park H.-J."/>
            <person name="Ramirez L."/>
            <person name="Alfaro M."/>
            <person name="Sun H."/>
            <person name="Tritt A."/>
            <person name="Yoshinaga Y."/>
            <person name="Zwiers L.-H."/>
            <person name="Turgeon B."/>
            <person name="Goodwin S."/>
            <person name="Spatafora J."/>
            <person name="Crous P."/>
            <person name="Grigoriev I."/>
        </authorList>
    </citation>
    <scope>NUCLEOTIDE SEQUENCE</scope>
    <source>
        <strain evidence="7">ATCC 16933</strain>
    </source>
</reference>
<evidence type="ECO:0000256" key="6">
    <source>
        <dbReference type="SAM" id="MobiDB-lite"/>
    </source>
</evidence>
<dbReference type="InterPro" id="IPR047125">
    <property type="entry name" value="DCTN5"/>
</dbReference>
<evidence type="ECO:0000313" key="8">
    <source>
        <dbReference type="Proteomes" id="UP000799766"/>
    </source>
</evidence>
<evidence type="ECO:0000313" key="7">
    <source>
        <dbReference type="EMBL" id="KAF2452927.1"/>
    </source>
</evidence>
<keyword evidence="8" id="KW-1185">Reference proteome</keyword>
<dbReference type="PANTHER" id="PTHR46126:SF1">
    <property type="entry name" value="DYNACTIN SUBUNIT 5"/>
    <property type="match status" value="1"/>
</dbReference>
<comment type="subcellular location">
    <subcellularLocation>
        <location evidence="1">Cytoplasm</location>
        <location evidence="1">Cytoskeleton</location>
    </subcellularLocation>
</comment>
<dbReference type="PANTHER" id="PTHR46126">
    <property type="entry name" value="DYNACTIN SUBUNIT 5"/>
    <property type="match status" value="1"/>
</dbReference>
<evidence type="ECO:0000256" key="1">
    <source>
        <dbReference type="ARBA" id="ARBA00004245"/>
    </source>
</evidence>
<organism evidence="7 8">
    <name type="scientific">Lineolata rhizophorae</name>
    <dbReference type="NCBI Taxonomy" id="578093"/>
    <lineage>
        <taxon>Eukaryota</taxon>
        <taxon>Fungi</taxon>
        <taxon>Dikarya</taxon>
        <taxon>Ascomycota</taxon>
        <taxon>Pezizomycotina</taxon>
        <taxon>Dothideomycetes</taxon>
        <taxon>Dothideomycetes incertae sedis</taxon>
        <taxon>Lineolatales</taxon>
        <taxon>Lineolataceae</taxon>
        <taxon>Lineolata</taxon>
    </lineage>
</organism>
<evidence type="ECO:0000256" key="2">
    <source>
        <dbReference type="ARBA" id="ARBA00022490"/>
    </source>
</evidence>
<proteinExistence type="inferred from homology"/>
<keyword evidence="2" id="KW-0963">Cytoplasm</keyword>
<sequence length="210" mass="21813">MSRQSAGGRKAQKGEYIETDTGNKVSRRANITGTANITLGGKTVIQADAYLRGDLQRRTDGADAKAPATAINVGRYTFISQGCVIKPPSRISRGQVSYYPLRIGDNVFIGPGSTVSAASIGSHVHIGENSILQAGVIVKDCVKILPGSIVPANMVVPSFSVVGGQPARVVGELGEGWGVSPGGMSGGATTTSSGEWVEGGELRELIRMTR</sequence>
<dbReference type="Pfam" id="PF21711">
    <property type="entry name" value="DCTN5"/>
    <property type="match status" value="1"/>
</dbReference>
<evidence type="ECO:0000256" key="4">
    <source>
        <dbReference type="ARBA" id="ARBA00034706"/>
    </source>
</evidence>
<dbReference type="AlphaFoldDB" id="A0A6A6NN86"/>
<dbReference type="Gene3D" id="2.160.10.10">
    <property type="entry name" value="Hexapeptide repeat proteins"/>
    <property type="match status" value="1"/>
</dbReference>
<dbReference type="EMBL" id="MU001701">
    <property type="protein sequence ID" value="KAF2452927.1"/>
    <property type="molecule type" value="Genomic_DNA"/>
</dbReference>
<evidence type="ECO:0000256" key="5">
    <source>
        <dbReference type="ARBA" id="ARBA00034865"/>
    </source>
</evidence>
<gene>
    <name evidence="7" type="ORF">BDY21DRAFT_293844</name>
</gene>
<accession>A0A6A6NN86</accession>
<keyword evidence="3" id="KW-0206">Cytoskeleton</keyword>
<feature type="region of interest" description="Disordered" evidence="6">
    <location>
        <begin position="1"/>
        <end position="21"/>
    </location>
</feature>
<protein>
    <recommendedName>
        <fullName evidence="5">Dynactin subunit 5</fullName>
    </recommendedName>
</protein>
<name>A0A6A6NN86_9PEZI</name>
<dbReference type="Proteomes" id="UP000799766">
    <property type="component" value="Unassembled WGS sequence"/>
</dbReference>